<dbReference type="Pfam" id="PF04328">
    <property type="entry name" value="Sel_put"/>
    <property type="match status" value="1"/>
</dbReference>
<dbReference type="InterPro" id="IPR007423">
    <property type="entry name" value="Sel_put"/>
</dbReference>
<gene>
    <name evidence="1" type="ORF">HMPREF9997_02794</name>
</gene>
<dbReference type="AlphaFoldDB" id="L1M896"/>
<dbReference type="HOGENOM" id="CLU_171734_2_1_11"/>
<proteinExistence type="predicted"/>
<evidence type="ECO:0000313" key="2">
    <source>
        <dbReference type="Proteomes" id="UP000010445"/>
    </source>
</evidence>
<dbReference type="OrthoDB" id="3541280at2"/>
<name>L1M896_9CORY</name>
<protein>
    <recommendedName>
        <fullName evidence="3">YbdD/YjiX family protein</fullName>
    </recommendedName>
</protein>
<dbReference type="PATRIC" id="fig|1035195.3.peg.2505"/>
<dbReference type="eggNOG" id="COG2879">
    <property type="taxonomic scope" value="Bacteria"/>
</dbReference>
<evidence type="ECO:0000313" key="1">
    <source>
        <dbReference type="EMBL" id="EKX87468.1"/>
    </source>
</evidence>
<accession>L1M896</accession>
<sequence length="74" mass="8966">MLTTNRIIVSAVAKVWQLMRSCWVYIGDVMGERDYEKYVMYLQQHHPCAPIPTEREYWRMRWAEQELNPKGRCC</sequence>
<dbReference type="STRING" id="1035195.HMPREF9997_02794"/>
<dbReference type="Proteomes" id="UP000010445">
    <property type="component" value="Unassembled WGS sequence"/>
</dbReference>
<evidence type="ECO:0008006" key="3">
    <source>
        <dbReference type="Google" id="ProtNLM"/>
    </source>
</evidence>
<comment type="caution">
    <text evidence="1">The sequence shown here is derived from an EMBL/GenBank/DDBJ whole genome shotgun (WGS) entry which is preliminary data.</text>
</comment>
<reference evidence="1 2" key="1">
    <citation type="submission" date="2012-05" db="EMBL/GenBank/DDBJ databases">
        <authorList>
            <person name="Weinstock G."/>
            <person name="Sodergren E."/>
            <person name="Lobos E.A."/>
            <person name="Fulton L."/>
            <person name="Fulton R."/>
            <person name="Courtney L."/>
            <person name="Fronick C."/>
            <person name="O'Laughlin M."/>
            <person name="Godfrey J."/>
            <person name="Wilson R.M."/>
            <person name="Miner T."/>
            <person name="Farmer C."/>
            <person name="Delehaunty K."/>
            <person name="Cordes M."/>
            <person name="Minx P."/>
            <person name="Tomlinson C."/>
            <person name="Chen J."/>
            <person name="Wollam A."/>
            <person name="Pepin K.H."/>
            <person name="Bhonagiri V."/>
            <person name="Zhang X."/>
            <person name="Suruliraj S."/>
            <person name="Warren W."/>
            <person name="Mitreva M."/>
            <person name="Mardis E.R."/>
            <person name="Wilson R.K."/>
        </authorList>
    </citation>
    <scope>NUCLEOTIDE SEQUENCE [LARGE SCALE GENOMIC DNA]</scope>
    <source>
        <strain evidence="1 2">F0235</strain>
    </source>
</reference>
<dbReference type="EMBL" id="AMEM01000044">
    <property type="protein sequence ID" value="EKX87468.1"/>
    <property type="molecule type" value="Genomic_DNA"/>
</dbReference>
<organism evidence="1 2">
    <name type="scientific">Corynebacterium durum F0235</name>
    <dbReference type="NCBI Taxonomy" id="1035195"/>
    <lineage>
        <taxon>Bacteria</taxon>
        <taxon>Bacillati</taxon>
        <taxon>Actinomycetota</taxon>
        <taxon>Actinomycetes</taxon>
        <taxon>Mycobacteriales</taxon>
        <taxon>Corynebacteriaceae</taxon>
        <taxon>Corynebacterium</taxon>
    </lineage>
</organism>
<keyword evidence="2" id="KW-1185">Reference proteome</keyword>